<dbReference type="Proteomes" id="UP000311919">
    <property type="component" value="Unassembled WGS sequence"/>
</dbReference>
<organism evidence="1 2">
    <name type="scientific">Schistosoma japonicum</name>
    <name type="common">Blood fluke</name>
    <dbReference type="NCBI Taxonomy" id="6182"/>
    <lineage>
        <taxon>Eukaryota</taxon>
        <taxon>Metazoa</taxon>
        <taxon>Spiralia</taxon>
        <taxon>Lophotrochozoa</taxon>
        <taxon>Platyhelminthes</taxon>
        <taxon>Trematoda</taxon>
        <taxon>Digenea</taxon>
        <taxon>Strigeidida</taxon>
        <taxon>Schistosomatoidea</taxon>
        <taxon>Schistosomatidae</taxon>
        <taxon>Schistosoma</taxon>
    </lineage>
</organism>
<dbReference type="AlphaFoldDB" id="A0A4Z2DPC6"/>
<gene>
    <name evidence="1" type="ORF">EWB00_010295</name>
</gene>
<evidence type="ECO:0000313" key="1">
    <source>
        <dbReference type="EMBL" id="TNN18394.1"/>
    </source>
</evidence>
<keyword evidence="2" id="KW-1185">Reference proteome</keyword>
<comment type="caution">
    <text evidence="1">The sequence shown here is derived from an EMBL/GenBank/DDBJ whole genome shotgun (WGS) entry which is preliminary data.</text>
</comment>
<evidence type="ECO:0000313" key="2">
    <source>
        <dbReference type="Proteomes" id="UP000311919"/>
    </source>
</evidence>
<protein>
    <submittedName>
        <fullName evidence="1">Uncharacterized protein</fullName>
    </submittedName>
</protein>
<reference evidence="1 2" key="1">
    <citation type="submission" date="2019-03" db="EMBL/GenBank/DDBJ databases">
        <title>An improved genome assembly of the fluke Schistosoma japonicum.</title>
        <authorList>
            <person name="Hu W."/>
            <person name="Luo F."/>
            <person name="Yin M."/>
            <person name="Mo X."/>
            <person name="Sun C."/>
            <person name="Wu Q."/>
            <person name="Zhu B."/>
            <person name="Xiang M."/>
            <person name="Wang J."/>
            <person name="Wang Y."/>
            <person name="Zhang T."/>
            <person name="Xu B."/>
            <person name="Zheng H."/>
            <person name="Feng Z."/>
        </authorList>
    </citation>
    <scope>NUCLEOTIDE SEQUENCE [LARGE SCALE GENOMIC DNA]</scope>
    <source>
        <strain evidence="1">HuSjv2</strain>
        <tissue evidence="1">Worms</tissue>
    </source>
</reference>
<sequence>MALKIAQRYMEEVGSMEECMIPKKSKKRNSALQSQFLTNNRSAVNVSDGQSKHYVAAKSICCMTTPLPVFINAMSINFLPSYRSVKVTAAIGSLTTEDRLLCQRE</sequence>
<feature type="non-terminal residue" evidence="1">
    <location>
        <position position="105"/>
    </location>
</feature>
<dbReference type="EMBL" id="SKCS01000077">
    <property type="protein sequence ID" value="TNN18394.1"/>
    <property type="molecule type" value="Genomic_DNA"/>
</dbReference>
<accession>A0A4Z2DPC6</accession>
<name>A0A4Z2DPC6_SCHJA</name>
<proteinExistence type="predicted"/>